<name>A0A3R7NWV3_TRYRA</name>
<gene>
    <name evidence="2" type="ORF">TraAM80_02361</name>
</gene>
<comment type="caution">
    <text evidence="2">The sequence shown here is derived from an EMBL/GenBank/DDBJ whole genome shotgun (WGS) entry which is preliminary data.</text>
</comment>
<keyword evidence="3" id="KW-1185">Reference proteome</keyword>
<keyword evidence="1" id="KW-0812">Transmembrane</keyword>
<feature type="transmembrane region" description="Helical" evidence="1">
    <location>
        <begin position="58"/>
        <end position="75"/>
    </location>
</feature>
<protein>
    <submittedName>
        <fullName evidence="2">Uncharacterized protein</fullName>
    </submittedName>
</protein>
<dbReference type="GeneID" id="40326294"/>
<proteinExistence type="predicted"/>
<feature type="transmembrane region" description="Helical" evidence="1">
    <location>
        <begin position="31"/>
        <end position="52"/>
    </location>
</feature>
<evidence type="ECO:0000256" key="1">
    <source>
        <dbReference type="SAM" id="Phobius"/>
    </source>
</evidence>
<keyword evidence="1" id="KW-1133">Transmembrane helix</keyword>
<dbReference type="EMBL" id="MKGL01000056">
    <property type="protein sequence ID" value="RNF08954.1"/>
    <property type="molecule type" value="Genomic_DNA"/>
</dbReference>
<dbReference type="RefSeq" id="XP_029240697.1">
    <property type="nucleotide sequence ID" value="XM_029379366.1"/>
</dbReference>
<evidence type="ECO:0000313" key="3">
    <source>
        <dbReference type="Proteomes" id="UP000283634"/>
    </source>
</evidence>
<reference evidence="2 3" key="1">
    <citation type="journal article" date="2018" name="BMC Genomics">
        <title>Genomic comparison of Trypanosoma conorhini and Trypanosoma rangeli to Trypanosoma cruzi strains of high and low virulence.</title>
        <authorList>
            <person name="Bradwell K.R."/>
            <person name="Koparde V.N."/>
            <person name="Matveyev A.V."/>
            <person name="Serrano M.G."/>
            <person name="Alves J.M."/>
            <person name="Parikh H."/>
            <person name="Huang B."/>
            <person name="Lee V."/>
            <person name="Espinosa-Alvarez O."/>
            <person name="Ortiz P.A."/>
            <person name="Costa-Martins A.G."/>
            <person name="Teixeira M.M."/>
            <person name="Buck G.A."/>
        </authorList>
    </citation>
    <scope>NUCLEOTIDE SEQUENCE [LARGE SCALE GENOMIC DNA]</scope>
    <source>
        <strain evidence="2 3">AM80</strain>
    </source>
</reference>
<dbReference type="Proteomes" id="UP000283634">
    <property type="component" value="Unassembled WGS sequence"/>
</dbReference>
<dbReference type="AlphaFoldDB" id="A0A3R7NWV3"/>
<evidence type="ECO:0000313" key="2">
    <source>
        <dbReference type="EMBL" id="RNF08954.1"/>
    </source>
</evidence>
<organism evidence="2 3">
    <name type="scientific">Trypanosoma rangeli</name>
    <dbReference type="NCBI Taxonomy" id="5698"/>
    <lineage>
        <taxon>Eukaryota</taxon>
        <taxon>Discoba</taxon>
        <taxon>Euglenozoa</taxon>
        <taxon>Kinetoplastea</taxon>
        <taxon>Metakinetoplastina</taxon>
        <taxon>Trypanosomatida</taxon>
        <taxon>Trypanosomatidae</taxon>
        <taxon>Trypanosoma</taxon>
        <taxon>Herpetosoma</taxon>
    </lineage>
</organism>
<accession>A0A3R7NWV3</accession>
<keyword evidence="1" id="KW-0472">Membrane</keyword>
<sequence>MRLVAPCWIFSFPSPQHFVGMLILPWLGQCYWRNALIYNVVFIFAKCVMQVFIQHFNIHPTALYFLSACVLYIGLDRSTASSRAMMLDIIMDLFCLWQHHSPSSVVL</sequence>